<evidence type="ECO:0000256" key="1">
    <source>
        <dbReference type="SAM" id="Phobius"/>
    </source>
</evidence>
<keyword evidence="1" id="KW-0812">Transmembrane</keyword>
<feature type="transmembrane region" description="Helical" evidence="1">
    <location>
        <begin position="191"/>
        <end position="218"/>
    </location>
</feature>
<feature type="transmembrane region" description="Helical" evidence="1">
    <location>
        <begin position="224"/>
        <end position="244"/>
    </location>
</feature>
<accession>A0ABY4W378</accession>
<proteinExistence type="predicted"/>
<keyword evidence="1" id="KW-0472">Membrane</keyword>
<protein>
    <submittedName>
        <fullName evidence="2">Uncharacterized protein</fullName>
    </submittedName>
</protein>
<evidence type="ECO:0000313" key="3">
    <source>
        <dbReference type="Proteomes" id="UP001056291"/>
    </source>
</evidence>
<keyword evidence="1" id="KW-1133">Transmembrane helix</keyword>
<reference evidence="2" key="1">
    <citation type="submission" date="2022-06" db="EMBL/GenBank/DDBJ databases">
        <title>Sneathiella actinostolidae sp. nov., isolated from a sea anemonein the Western Pacific Ocean.</title>
        <authorList>
            <person name="Wei M.J."/>
        </authorList>
    </citation>
    <scope>NUCLEOTIDE SEQUENCE</scope>
    <source>
        <strain evidence="2">PHK-P5</strain>
    </source>
</reference>
<dbReference type="RefSeq" id="WP_251934263.1">
    <property type="nucleotide sequence ID" value="NZ_CP098747.1"/>
</dbReference>
<gene>
    <name evidence="2" type="ORF">NBZ79_19140</name>
</gene>
<feature type="transmembrane region" description="Helical" evidence="1">
    <location>
        <begin position="42"/>
        <end position="60"/>
    </location>
</feature>
<feature type="transmembrane region" description="Helical" evidence="1">
    <location>
        <begin position="80"/>
        <end position="99"/>
    </location>
</feature>
<dbReference type="Proteomes" id="UP001056291">
    <property type="component" value="Chromosome"/>
</dbReference>
<sequence length="249" mass="27492">MSLLRPDRTDTVNSYLVRGERLENNTFISCIYYRFTVKYKRLVILIILYAALFWGGLIAGEWLTGLLNPEPETTEGHATQMMVAMTAIVFVVVSAIPFVPGAEIGLGLLMVMGTQVLFLVYFCMVLALNISFIFGRFVPTRATIATFEFFGLKKASDLAREMAPLSKKERLVILTDKAPRYIIPFLLKHRYLALAVALNIPGNTLIGGGGGIAFIAGLSGIYSFPAYILTILIAVAPVPLVFYFSSRAF</sequence>
<keyword evidence="3" id="KW-1185">Reference proteome</keyword>
<name>A0ABY4W378_9PROT</name>
<evidence type="ECO:0000313" key="2">
    <source>
        <dbReference type="EMBL" id="USG61276.1"/>
    </source>
</evidence>
<dbReference type="EMBL" id="CP098747">
    <property type="protein sequence ID" value="USG61276.1"/>
    <property type="molecule type" value="Genomic_DNA"/>
</dbReference>
<feature type="transmembrane region" description="Helical" evidence="1">
    <location>
        <begin position="106"/>
        <end position="127"/>
    </location>
</feature>
<organism evidence="2 3">
    <name type="scientific">Sneathiella marina</name>
    <dbReference type="NCBI Taxonomy" id="2950108"/>
    <lineage>
        <taxon>Bacteria</taxon>
        <taxon>Pseudomonadati</taxon>
        <taxon>Pseudomonadota</taxon>
        <taxon>Alphaproteobacteria</taxon>
        <taxon>Sneathiellales</taxon>
        <taxon>Sneathiellaceae</taxon>
        <taxon>Sneathiella</taxon>
    </lineage>
</organism>